<evidence type="ECO:0000313" key="3">
    <source>
        <dbReference type="Proteomes" id="UP000824088"/>
    </source>
</evidence>
<dbReference type="PANTHER" id="PTHR38430:SF1">
    <property type="entry name" value="PROTEIN-ARGININE KINASE ACTIVATOR PROTEIN"/>
    <property type="match status" value="1"/>
</dbReference>
<protein>
    <submittedName>
        <fullName evidence="2">Uncharacterized protein</fullName>
    </submittedName>
</protein>
<proteinExistence type="predicted"/>
<dbReference type="PANTHER" id="PTHR38430">
    <property type="entry name" value="PROTEIN-ARGININE KINASE ACTIVATOR PROTEIN"/>
    <property type="match status" value="1"/>
</dbReference>
<dbReference type="GO" id="GO:1990169">
    <property type="term" value="P:stress response to copper ion"/>
    <property type="evidence" value="ECO:0007669"/>
    <property type="project" value="TreeGrafter"/>
</dbReference>
<evidence type="ECO:0000313" key="2">
    <source>
        <dbReference type="EMBL" id="HIU21030.1"/>
    </source>
</evidence>
<dbReference type="GO" id="GO:0005507">
    <property type="term" value="F:copper ion binding"/>
    <property type="evidence" value="ECO:0007669"/>
    <property type="project" value="TreeGrafter"/>
</dbReference>
<gene>
    <name evidence="2" type="ORF">IAD51_02160</name>
</gene>
<comment type="caution">
    <text evidence="2">The sequence shown here is derived from an EMBL/GenBank/DDBJ whole genome shotgun (WGS) entry which is preliminary data.</text>
</comment>
<dbReference type="GO" id="GO:0050897">
    <property type="term" value="F:cobalt ion binding"/>
    <property type="evidence" value="ECO:0007669"/>
    <property type="project" value="TreeGrafter"/>
</dbReference>
<dbReference type="GO" id="GO:0008270">
    <property type="term" value="F:zinc ion binding"/>
    <property type="evidence" value="ECO:0007669"/>
    <property type="project" value="TreeGrafter"/>
</dbReference>
<dbReference type="Proteomes" id="UP000824088">
    <property type="component" value="Unassembled WGS sequence"/>
</dbReference>
<dbReference type="EMBL" id="DVMN01000036">
    <property type="protein sequence ID" value="HIU21030.1"/>
    <property type="molecule type" value="Genomic_DNA"/>
</dbReference>
<dbReference type="GO" id="GO:0046870">
    <property type="term" value="F:cadmium ion binding"/>
    <property type="evidence" value="ECO:0007669"/>
    <property type="project" value="TreeGrafter"/>
</dbReference>
<name>A0A9D1HTI5_9FIRM</name>
<reference evidence="2" key="2">
    <citation type="journal article" date="2021" name="PeerJ">
        <title>Extensive microbial diversity within the chicken gut microbiome revealed by metagenomics and culture.</title>
        <authorList>
            <person name="Gilroy R."/>
            <person name="Ravi A."/>
            <person name="Getino M."/>
            <person name="Pursley I."/>
            <person name="Horton D.L."/>
            <person name="Alikhan N.F."/>
            <person name="Baker D."/>
            <person name="Gharbi K."/>
            <person name="Hall N."/>
            <person name="Watson M."/>
            <person name="Adriaenssens E.M."/>
            <person name="Foster-Nyarko E."/>
            <person name="Jarju S."/>
            <person name="Secka A."/>
            <person name="Antonio M."/>
            <person name="Oren A."/>
            <person name="Chaudhuri R.R."/>
            <person name="La Ragione R."/>
            <person name="Hildebrand F."/>
            <person name="Pallen M.J."/>
        </authorList>
    </citation>
    <scope>NUCLEOTIDE SEQUENCE</scope>
    <source>
        <strain evidence="2">1063</strain>
    </source>
</reference>
<sequence>MLCDFCRKREGVLTDRTVVNNGMVEFHFCEECYADIRRSGHSAFEVMSRLAAREGKECPVCGTTTADFAASFMFGCPECYRNMQKTAVGAAEASQGGASVHVGKRPKGERNAG</sequence>
<organism evidence="2 3">
    <name type="scientific">Candidatus Limadaptatus stercorigallinarum</name>
    <dbReference type="NCBI Taxonomy" id="2840845"/>
    <lineage>
        <taxon>Bacteria</taxon>
        <taxon>Bacillati</taxon>
        <taxon>Bacillota</taxon>
        <taxon>Clostridia</taxon>
        <taxon>Eubacteriales</taxon>
        <taxon>Candidatus Limadaptatus</taxon>
    </lineage>
</organism>
<reference evidence="2" key="1">
    <citation type="submission" date="2020-10" db="EMBL/GenBank/DDBJ databases">
        <authorList>
            <person name="Gilroy R."/>
        </authorList>
    </citation>
    <scope>NUCLEOTIDE SEQUENCE</scope>
    <source>
        <strain evidence="2">1063</strain>
    </source>
</reference>
<evidence type="ECO:0000256" key="1">
    <source>
        <dbReference type="SAM" id="MobiDB-lite"/>
    </source>
</evidence>
<feature type="region of interest" description="Disordered" evidence="1">
    <location>
        <begin position="93"/>
        <end position="113"/>
    </location>
</feature>
<dbReference type="AlphaFoldDB" id="A0A9D1HTI5"/>
<dbReference type="GO" id="GO:1990170">
    <property type="term" value="P:stress response to cadmium ion"/>
    <property type="evidence" value="ECO:0007669"/>
    <property type="project" value="TreeGrafter"/>
</dbReference>
<accession>A0A9D1HTI5</accession>
<dbReference type="InterPro" id="IPR025542">
    <property type="entry name" value="YacH"/>
</dbReference>